<dbReference type="RefSeq" id="WP_066254761.1">
    <property type="nucleotide sequence ID" value="NZ_VSKL01000002.1"/>
</dbReference>
<dbReference type="OrthoDB" id="9793390at2"/>
<dbReference type="PANTHER" id="PTHR21716:SF53">
    <property type="entry name" value="PERMEASE PERM-RELATED"/>
    <property type="match status" value="1"/>
</dbReference>
<feature type="transmembrane region" description="Helical" evidence="8">
    <location>
        <begin position="9"/>
        <end position="27"/>
    </location>
</feature>
<feature type="transmembrane region" description="Helical" evidence="8">
    <location>
        <begin position="276"/>
        <end position="295"/>
    </location>
</feature>
<name>A0A5D0QYD6_9FLAO</name>
<comment type="subcellular location">
    <subcellularLocation>
        <location evidence="1">Cell membrane</location>
        <topology evidence="1">Multi-pass membrane protein</topology>
    </subcellularLocation>
</comment>
<evidence type="ECO:0000313" key="10">
    <source>
        <dbReference type="Proteomes" id="UP000324358"/>
    </source>
</evidence>
<dbReference type="Pfam" id="PF01594">
    <property type="entry name" value="AI-2E_transport"/>
    <property type="match status" value="1"/>
</dbReference>
<keyword evidence="10" id="KW-1185">Reference proteome</keyword>
<dbReference type="GO" id="GO:0005886">
    <property type="term" value="C:plasma membrane"/>
    <property type="evidence" value="ECO:0007669"/>
    <property type="project" value="UniProtKB-SubCell"/>
</dbReference>
<proteinExistence type="inferred from homology"/>
<evidence type="ECO:0000256" key="5">
    <source>
        <dbReference type="ARBA" id="ARBA00022692"/>
    </source>
</evidence>
<dbReference type="GO" id="GO:0055085">
    <property type="term" value="P:transmembrane transport"/>
    <property type="evidence" value="ECO:0007669"/>
    <property type="project" value="TreeGrafter"/>
</dbReference>
<feature type="transmembrane region" description="Helical" evidence="8">
    <location>
        <begin position="33"/>
        <end position="51"/>
    </location>
</feature>
<gene>
    <name evidence="9" type="ORF">ES675_08735</name>
</gene>
<sequence length="362" mass="39825">MNSKQVSNGILRAIGYLLGVAILLFFLYKIQSVIVYIAISAVISLTGRPIVAFLRRRLKFNNLLAVVTTMIMLLGLILGLVGLFIPLIVEQGHNLSLLDIEKLQVNINNIYNETASHFNLDKINTGDSLENSELFSNFNFSVIPEFLNSIVSGLGSFSIGLFSVLFISFFFLKDSKLFENSLLTLVPDSKVSRVKNSIEKIKDLLSRYFVGLVFQISVIFVIYTIGLLIVGVENAVVIAFLCALINLIPYLGPVIGGCIMILLTMTSNLGSSFSEVILPETLYVLIVIAIGQLIDNFISQPVIFSRSVKSHPLEIFLVIVIAGLLFGIVGMIIAIPAYTALKVILKEFLADNKIVQSLTKNL</sequence>
<protein>
    <submittedName>
        <fullName evidence="9">AI-2E family transporter</fullName>
    </submittedName>
</protein>
<accession>A0A5D0QYD6</accession>
<feature type="transmembrane region" description="Helical" evidence="8">
    <location>
        <begin position="63"/>
        <end position="89"/>
    </location>
</feature>
<dbReference type="PANTHER" id="PTHR21716">
    <property type="entry name" value="TRANSMEMBRANE PROTEIN"/>
    <property type="match status" value="1"/>
</dbReference>
<feature type="transmembrane region" description="Helical" evidence="8">
    <location>
        <begin position="208"/>
        <end position="230"/>
    </location>
</feature>
<keyword evidence="5 8" id="KW-0812">Transmembrane</keyword>
<dbReference type="Proteomes" id="UP000324358">
    <property type="component" value="Unassembled WGS sequence"/>
</dbReference>
<feature type="transmembrane region" description="Helical" evidence="8">
    <location>
        <begin position="146"/>
        <end position="172"/>
    </location>
</feature>
<feature type="transmembrane region" description="Helical" evidence="8">
    <location>
        <begin position="236"/>
        <end position="264"/>
    </location>
</feature>
<evidence type="ECO:0000256" key="7">
    <source>
        <dbReference type="ARBA" id="ARBA00023136"/>
    </source>
</evidence>
<keyword evidence="4" id="KW-1003">Cell membrane</keyword>
<feature type="transmembrane region" description="Helical" evidence="8">
    <location>
        <begin position="315"/>
        <end position="338"/>
    </location>
</feature>
<keyword evidence="3" id="KW-0813">Transport</keyword>
<evidence type="ECO:0000256" key="2">
    <source>
        <dbReference type="ARBA" id="ARBA00009773"/>
    </source>
</evidence>
<evidence type="ECO:0000313" key="9">
    <source>
        <dbReference type="EMBL" id="TYB73726.1"/>
    </source>
</evidence>
<evidence type="ECO:0000256" key="4">
    <source>
        <dbReference type="ARBA" id="ARBA00022475"/>
    </source>
</evidence>
<evidence type="ECO:0000256" key="6">
    <source>
        <dbReference type="ARBA" id="ARBA00022989"/>
    </source>
</evidence>
<comment type="similarity">
    <text evidence="2">Belongs to the autoinducer-2 exporter (AI-2E) (TC 2.A.86) family.</text>
</comment>
<organism evidence="9 10">
    <name type="scientific">Bizionia algoritergicola</name>
    <dbReference type="NCBI Taxonomy" id="291187"/>
    <lineage>
        <taxon>Bacteria</taxon>
        <taxon>Pseudomonadati</taxon>
        <taxon>Bacteroidota</taxon>
        <taxon>Flavobacteriia</taxon>
        <taxon>Flavobacteriales</taxon>
        <taxon>Flavobacteriaceae</taxon>
        <taxon>Bizionia</taxon>
    </lineage>
</organism>
<evidence type="ECO:0000256" key="3">
    <source>
        <dbReference type="ARBA" id="ARBA00022448"/>
    </source>
</evidence>
<comment type="caution">
    <text evidence="9">The sequence shown here is derived from an EMBL/GenBank/DDBJ whole genome shotgun (WGS) entry which is preliminary data.</text>
</comment>
<dbReference type="AlphaFoldDB" id="A0A5D0QYD6"/>
<dbReference type="EMBL" id="VSKL01000002">
    <property type="protein sequence ID" value="TYB73726.1"/>
    <property type="molecule type" value="Genomic_DNA"/>
</dbReference>
<evidence type="ECO:0000256" key="8">
    <source>
        <dbReference type="SAM" id="Phobius"/>
    </source>
</evidence>
<evidence type="ECO:0000256" key="1">
    <source>
        <dbReference type="ARBA" id="ARBA00004651"/>
    </source>
</evidence>
<dbReference type="InterPro" id="IPR002549">
    <property type="entry name" value="AI-2E-like"/>
</dbReference>
<keyword evidence="6 8" id="KW-1133">Transmembrane helix</keyword>
<keyword evidence="7 8" id="KW-0472">Membrane</keyword>
<reference evidence="9 10" key="1">
    <citation type="submission" date="2019-08" db="EMBL/GenBank/DDBJ databases">
        <title>Genomes of Antarctic Bizionia species.</title>
        <authorList>
            <person name="Bowman J.P."/>
        </authorList>
    </citation>
    <scope>NUCLEOTIDE SEQUENCE [LARGE SCALE GENOMIC DNA]</scope>
    <source>
        <strain evidence="9 10">APA-1</strain>
    </source>
</reference>